<sequence length="90" mass="10071">MNQESKWPPVLISLSLKPNGATRSLEDWPVVKVGEKRAKVFQVSLMHRGRPSRVSKRPRPHGILPSNPIDQVKKYRKAVGLPQGLVNLAV</sequence>
<name>A0ACC0Q3P3_RHOML</name>
<organism evidence="1 2">
    <name type="scientific">Rhododendron molle</name>
    <name type="common">Chinese azalea</name>
    <name type="synonym">Azalea mollis</name>
    <dbReference type="NCBI Taxonomy" id="49168"/>
    <lineage>
        <taxon>Eukaryota</taxon>
        <taxon>Viridiplantae</taxon>
        <taxon>Streptophyta</taxon>
        <taxon>Embryophyta</taxon>
        <taxon>Tracheophyta</taxon>
        <taxon>Spermatophyta</taxon>
        <taxon>Magnoliopsida</taxon>
        <taxon>eudicotyledons</taxon>
        <taxon>Gunneridae</taxon>
        <taxon>Pentapetalae</taxon>
        <taxon>asterids</taxon>
        <taxon>Ericales</taxon>
        <taxon>Ericaceae</taxon>
        <taxon>Ericoideae</taxon>
        <taxon>Rhodoreae</taxon>
        <taxon>Rhododendron</taxon>
    </lineage>
</organism>
<evidence type="ECO:0000313" key="2">
    <source>
        <dbReference type="Proteomes" id="UP001062846"/>
    </source>
</evidence>
<protein>
    <submittedName>
        <fullName evidence="1">Uncharacterized protein</fullName>
    </submittedName>
</protein>
<dbReference type="Proteomes" id="UP001062846">
    <property type="component" value="Chromosome 1"/>
</dbReference>
<evidence type="ECO:0000313" key="1">
    <source>
        <dbReference type="EMBL" id="KAI8572643.1"/>
    </source>
</evidence>
<accession>A0ACC0Q3P3</accession>
<proteinExistence type="predicted"/>
<gene>
    <name evidence="1" type="ORF">RHMOL_Rhmol01G0215300</name>
</gene>
<keyword evidence="2" id="KW-1185">Reference proteome</keyword>
<reference evidence="1" key="1">
    <citation type="submission" date="2022-02" db="EMBL/GenBank/DDBJ databases">
        <title>Plant Genome Project.</title>
        <authorList>
            <person name="Zhang R.-G."/>
        </authorList>
    </citation>
    <scope>NUCLEOTIDE SEQUENCE</scope>
    <source>
        <strain evidence="1">AT1</strain>
    </source>
</reference>
<comment type="caution">
    <text evidence="1">The sequence shown here is derived from an EMBL/GenBank/DDBJ whole genome shotgun (WGS) entry which is preliminary data.</text>
</comment>
<dbReference type="EMBL" id="CM046388">
    <property type="protein sequence ID" value="KAI8572643.1"/>
    <property type="molecule type" value="Genomic_DNA"/>
</dbReference>